<comment type="caution">
    <text evidence="11">The sequence shown here is derived from an EMBL/GenBank/DDBJ whole genome shotgun (WGS) entry which is preliminary data.</text>
</comment>
<evidence type="ECO:0000256" key="4">
    <source>
        <dbReference type="ARBA" id="ARBA00022741"/>
    </source>
</evidence>
<evidence type="ECO:0000313" key="12">
    <source>
        <dbReference type="Proteomes" id="UP000494245"/>
    </source>
</evidence>
<keyword evidence="1 9" id="KW-0963">Cytoplasm</keyword>
<dbReference type="PANTHER" id="PTHR21342:SF1">
    <property type="entry name" value="PHOSPHOPANTETHEINE ADENYLYLTRANSFERASE"/>
    <property type="match status" value="1"/>
</dbReference>
<feature type="binding site" evidence="9">
    <location>
        <position position="15"/>
    </location>
    <ligand>
        <name>substrate</name>
    </ligand>
</feature>
<evidence type="ECO:0000256" key="1">
    <source>
        <dbReference type="ARBA" id="ARBA00022490"/>
    </source>
</evidence>
<proteinExistence type="inferred from homology"/>
<comment type="subunit">
    <text evidence="9">Homohexamer.</text>
</comment>
<dbReference type="EC" id="2.7.7.3" evidence="9"/>
<evidence type="ECO:0000256" key="2">
    <source>
        <dbReference type="ARBA" id="ARBA00022679"/>
    </source>
</evidence>
<keyword evidence="4 9" id="KW-0547">Nucleotide-binding</keyword>
<keyword evidence="5 9" id="KW-0067">ATP-binding</keyword>
<dbReference type="InterPro" id="IPR004821">
    <property type="entry name" value="Cyt_trans-like"/>
</dbReference>
<evidence type="ECO:0000256" key="7">
    <source>
        <dbReference type="ARBA" id="ARBA00022993"/>
    </source>
</evidence>
<keyword evidence="12" id="KW-1185">Reference proteome</keyword>
<dbReference type="AlphaFoldDB" id="A0A6V8LS59"/>
<sequence length="173" mass="19892">MDPKRNHTTAVYPGTFDPLTMGHRSLVRRALKVFDRIIVAVARQTPKQTLFTLDERVEMIQEVFAQEERISVEPFHGLLVDYVHSAGASVILRGMRAVSDFDHEFQMALMNRRMDKDIESIFLMTDFKWLYISSTIVKEVAKAGGDYDGLVPEPVMRRLRERFGPGSPRRKHG</sequence>
<feature type="binding site" evidence="9">
    <location>
        <begin position="129"/>
        <end position="135"/>
    </location>
    <ligand>
        <name>ATP</name>
        <dbReference type="ChEBI" id="CHEBI:30616"/>
    </ligand>
</feature>
<dbReference type="NCBIfam" id="TIGR00125">
    <property type="entry name" value="cyt_tran_rel"/>
    <property type="match status" value="1"/>
</dbReference>
<evidence type="ECO:0000256" key="3">
    <source>
        <dbReference type="ARBA" id="ARBA00022695"/>
    </source>
</evidence>
<keyword evidence="3 9" id="KW-0548">Nucleotidyltransferase</keyword>
<dbReference type="Pfam" id="PF01467">
    <property type="entry name" value="CTP_transf_like"/>
    <property type="match status" value="1"/>
</dbReference>
<evidence type="ECO:0000256" key="5">
    <source>
        <dbReference type="ARBA" id="ARBA00022840"/>
    </source>
</evidence>
<dbReference type="RefSeq" id="WP_173084780.1">
    <property type="nucleotide sequence ID" value="NZ_BLTE01000010.1"/>
</dbReference>
<feature type="binding site" evidence="9">
    <location>
        <position position="47"/>
    </location>
    <ligand>
        <name>substrate</name>
    </ligand>
</feature>
<dbReference type="GO" id="GO:0015937">
    <property type="term" value="P:coenzyme A biosynthetic process"/>
    <property type="evidence" value="ECO:0007669"/>
    <property type="project" value="UniProtKB-UniRule"/>
</dbReference>
<dbReference type="Proteomes" id="UP000494245">
    <property type="component" value="Unassembled WGS sequence"/>
</dbReference>
<name>A0A6V8LS59_9BACT</name>
<evidence type="ECO:0000256" key="6">
    <source>
        <dbReference type="ARBA" id="ARBA00022842"/>
    </source>
</evidence>
<feature type="binding site" evidence="9">
    <location>
        <position position="23"/>
    </location>
    <ligand>
        <name>ATP</name>
        <dbReference type="ChEBI" id="CHEBI:30616"/>
    </ligand>
</feature>
<evidence type="ECO:0000259" key="10">
    <source>
        <dbReference type="Pfam" id="PF01467"/>
    </source>
</evidence>
<reference evidence="11 12" key="2">
    <citation type="submission" date="2020-05" db="EMBL/GenBank/DDBJ databases">
        <title>Draft genome sequence of Desulfovibrio sp. strainFSS-1.</title>
        <authorList>
            <person name="Shimoshige H."/>
            <person name="Kobayashi H."/>
            <person name="Maekawa T."/>
        </authorList>
    </citation>
    <scope>NUCLEOTIDE SEQUENCE [LARGE SCALE GENOMIC DNA]</scope>
    <source>
        <strain evidence="11 12">SIID29052-01</strain>
    </source>
</reference>
<evidence type="ECO:0000256" key="8">
    <source>
        <dbReference type="ARBA" id="ARBA00029346"/>
    </source>
</evidence>
<gene>
    <name evidence="9 11" type="primary">coaD</name>
    <name evidence="11" type="ORF">NNJEOMEG_02421</name>
</gene>
<dbReference type="HAMAP" id="MF_00151">
    <property type="entry name" value="PPAT_bact"/>
    <property type="match status" value="1"/>
</dbReference>
<dbReference type="GO" id="GO:0004595">
    <property type="term" value="F:pantetheine-phosphate adenylyltransferase activity"/>
    <property type="evidence" value="ECO:0007669"/>
    <property type="project" value="UniProtKB-UniRule"/>
</dbReference>
<feature type="binding site" evidence="9">
    <location>
        <begin position="94"/>
        <end position="96"/>
    </location>
    <ligand>
        <name>ATP</name>
        <dbReference type="ChEBI" id="CHEBI:30616"/>
    </ligand>
</feature>
<feature type="binding site" evidence="9">
    <location>
        <position position="104"/>
    </location>
    <ligand>
        <name>ATP</name>
        <dbReference type="ChEBI" id="CHEBI:30616"/>
    </ligand>
</feature>
<feature type="binding site" evidence="9">
    <location>
        <begin position="15"/>
        <end position="16"/>
    </location>
    <ligand>
        <name>ATP</name>
        <dbReference type="ChEBI" id="CHEBI:30616"/>
    </ligand>
</feature>
<evidence type="ECO:0000256" key="9">
    <source>
        <dbReference type="HAMAP-Rule" id="MF_00151"/>
    </source>
</evidence>
<comment type="subcellular location">
    <subcellularLocation>
        <location evidence="9">Cytoplasm</location>
    </subcellularLocation>
</comment>
<dbReference type="Gene3D" id="3.40.50.620">
    <property type="entry name" value="HUPs"/>
    <property type="match status" value="1"/>
</dbReference>
<accession>A0A6V8LS59</accession>
<comment type="similarity">
    <text evidence="9">Belongs to the bacterial CoaD family.</text>
</comment>
<dbReference type="UniPathway" id="UPA00241">
    <property type="reaction ID" value="UER00355"/>
</dbReference>
<comment type="catalytic activity">
    <reaction evidence="8 9">
        <text>(R)-4'-phosphopantetheine + ATP + H(+) = 3'-dephospho-CoA + diphosphate</text>
        <dbReference type="Rhea" id="RHEA:19801"/>
        <dbReference type="ChEBI" id="CHEBI:15378"/>
        <dbReference type="ChEBI" id="CHEBI:30616"/>
        <dbReference type="ChEBI" id="CHEBI:33019"/>
        <dbReference type="ChEBI" id="CHEBI:57328"/>
        <dbReference type="ChEBI" id="CHEBI:61723"/>
        <dbReference type="EC" id="2.7.7.3"/>
    </reaction>
</comment>
<feature type="site" description="Transition state stabilizer" evidence="9">
    <location>
        <position position="23"/>
    </location>
</feature>
<comment type="pathway">
    <text evidence="9">Cofactor biosynthesis; coenzyme A biosynthesis; CoA from (R)-pantothenate: step 4/5.</text>
</comment>
<dbReference type="InterPro" id="IPR014729">
    <property type="entry name" value="Rossmann-like_a/b/a_fold"/>
</dbReference>
<dbReference type="SUPFAM" id="SSF52374">
    <property type="entry name" value="Nucleotidylyl transferase"/>
    <property type="match status" value="1"/>
</dbReference>
<feature type="binding site" evidence="9">
    <location>
        <position position="79"/>
    </location>
    <ligand>
        <name>substrate</name>
    </ligand>
</feature>
<keyword evidence="7 9" id="KW-0173">Coenzyme A biosynthesis</keyword>
<feature type="domain" description="Cytidyltransferase-like" evidence="10">
    <location>
        <begin position="11"/>
        <end position="139"/>
    </location>
</feature>
<organism evidence="11 12">
    <name type="scientific">Fundidesulfovibrio magnetotacticus</name>
    <dbReference type="NCBI Taxonomy" id="2730080"/>
    <lineage>
        <taxon>Bacteria</taxon>
        <taxon>Pseudomonadati</taxon>
        <taxon>Thermodesulfobacteriota</taxon>
        <taxon>Desulfovibrionia</taxon>
        <taxon>Desulfovibrionales</taxon>
        <taxon>Desulfovibrionaceae</taxon>
        <taxon>Fundidesulfovibrio</taxon>
    </lineage>
</organism>
<reference evidence="11 12" key="1">
    <citation type="submission" date="2020-04" db="EMBL/GenBank/DDBJ databases">
        <authorList>
            <consortium name="Desulfovibrio sp. FSS-1 genome sequencing consortium"/>
            <person name="Shimoshige H."/>
            <person name="Kobayashi H."/>
            <person name="Maekawa T."/>
        </authorList>
    </citation>
    <scope>NUCLEOTIDE SEQUENCE [LARGE SCALE GENOMIC DNA]</scope>
    <source>
        <strain evidence="11 12">SIID29052-01</strain>
    </source>
</reference>
<protein>
    <recommendedName>
        <fullName evidence="9">Phosphopantetheine adenylyltransferase</fullName>
        <ecNumber evidence="9">2.7.7.3</ecNumber>
    </recommendedName>
    <alternativeName>
        <fullName evidence="9">Dephospho-CoA pyrophosphorylase</fullName>
    </alternativeName>
    <alternativeName>
        <fullName evidence="9">Pantetheine-phosphate adenylyltransferase</fullName>
        <shortName evidence="9">PPAT</shortName>
    </alternativeName>
</protein>
<dbReference type="PANTHER" id="PTHR21342">
    <property type="entry name" value="PHOSPHOPANTETHEINE ADENYLYLTRANSFERASE"/>
    <property type="match status" value="1"/>
</dbReference>
<comment type="function">
    <text evidence="9">Reversibly transfers an adenylyl group from ATP to 4'-phosphopantetheine, yielding dephospho-CoA (dPCoA) and pyrophosphate.</text>
</comment>
<keyword evidence="6 9" id="KW-0460">Magnesium</keyword>
<dbReference type="CDD" id="cd02163">
    <property type="entry name" value="PPAT"/>
    <property type="match status" value="1"/>
</dbReference>
<comment type="cofactor">
    <cofactor evidence="9">
        <name>Mg(2+)</name>
        <dbReference type="ChEBI" id="CHEBI:18420"/>
    </cofactor>
</comment>
<dbReference type="NCBIfam" id="TIGR01510">
    <property type="entry name" value="coaD_prev_kdtB"/>
    <property type="match status" value="1"/>
</dbReference>
<feature type="binding site" evidence="9">
    <location>
        <position position="93"/>
    </location>
    <ligand>
        <name>substrate</name>
    </ligand>
</feature>
<evidence type="ECO:0000313" key="11">
    <source>
        <dbReference type="EMBL" id="GFK94574.1"/>
    </source>
</evidence>
<dbReference type="EMBL" id="BLTE01000010">
    <property type="protein sequence ID" value="GFK94574.1"/>
    <property type="molecule type" value="Genomic_DNA"/>
</dbReference>
<dbReference type="GO" id="GO:0005737">
    <property type="term" value="C:cytoplasm"/>
    <property type="evidence" value="ECO:0007669"/>
    <property type="project" value="UniProtKB-SubCell"/>
</dbReference>
<dbReference type="GO" id="GO:0005524">
    <property type="term" value="F:ATP binding"/>
    <property type="evidence" value="ECO:0007669"/>
    <property type="project" value="UniProtKB-KW"/>
</dbReference>
<dbReference type="PRINTS" id="PR01020">
    <property type="entry name" value="LPSBIOSNTHSS"/>
</dbReference>
<dbReference type="InterPro" id="IPR001980">
    <property type="entry name" value="PPAT"/>
</dbReference>
<keyword evidence="2 9" id="KW-0808">Transferase</keyword>